<evidence type="ECO:0000256" key="11">
    <source>
        <dbReference type="SAM" id="Phobius"/>
    </source>
</evidence>
<protein>
    <submittedName>
        <fullName evidence="15">Fzd-4-3a</fullName>
    </submittedName>
</protein>
<dbReference type="AlphaFoldDB" id="T1D142"/>
<feature type="domain" description="G-protein coupled receptors family 2 profile 2" evidence="14">
    <location>
        <begin position="220"/>
        <end position="518"/>
    </location>
</feature>
<dbReference type="EMBL" id="GAKU01000023">
    <property type="protein sequence ID" value="JAA92614.1"/>
    <property type="molecule type" value="mRNA"/>
</dbReference>
<evidence type="ECO:0000256" key="5">
    <source>
        <dbReference type="ARBA" id="ARBA00022989"/>
    </source>
</evidence>
<dbReference type="PRINTS" id="PR00489">
    <property type="entry name" value="FRIZZLED"/>
</dbReference>
<evidence type="ECO:0000256" key="8">
    <source>
        <dbReference type="ARBA" id="ARBA00023170"/>
    </source>
</evidence>
<feature type="domain" description="FZ" evidence="13">
    <location>
        <begin position="27"/>
        <end position="150"/>
    </location>
</feature>
<feature type="transmembrane region" description="Helical" evidence="11">
    <location>
        <begin position="396"/>
        <end position="417"/>
    </location>
</feature>
<sequence>KIVILIFFANLAFIECNSNSFLKFDFEIKRKCIPQLIKVKQCRSQFYKYTHSQNLTSLNQVKNIDSEIDKYLSLLKGKCSKDLLFLLCSNLTPFCDPNSKLLVPLCGTTCKNVQKECGFEIKLLNLSWPKELNCSQFPIENEPKSRCISIPRFERQVPLNSKEIVETFTNINEKLFVNRNLFYLKKCGHLRHSEKYIFINRTGRCALKCSENDLFSRRMKKVAEIWMSSLAVLTFLSTMFTCLTCCHNSKIKYPEQPIIFLTFSYNLYSVSLLLRLFFTRSIVSCDFDQVTNQYILIQEGLENTHCAITFLLNYFFSTATHIWWVALTFCWMLYNVFKVSVSNLTNNSGYFHLFVWLPTSMLTVTVLVLRCVEADELLGVCSVGGQSPDRLMTFSIIPKLVCLILGMFLLFVGFIFLKPEEEKMKSNSQNIFRWSTSSTSKVSCRIGLFSCIYVTATFISIVCEFYQYVNYVRWKIQLKIEESTAQPLVAIFLLNIFMNQIVGINSSVWIFSLDAAKSWRKFFATLKSLCAKKKHKNLMNKQKEINQKTNSNESSKLCTYTKSEEA</sequence>
<dbReference type="GO" id="GO:0004888">
    <property type="term" value="F:transmembrane signaling receptor activity"/>
    <property type="evidence" value="ECO:0007669"/>
    <property type="project" value="InterPro"/>
</dbReference>
<dbReference type="InterPro" id="IPR017981">
    <property type="entry name" value="GPCR_2-like_7TM"/>
</dbReference>
<feature type="disulfide bond" evidence="9">
    <location>
        <begin position="110"/>
        <end position="134"/>
    </location>
</feature>
<dbReference type="Gene3D" id="1.10.2000.10">
    <property type="entry name" value="Frizzled cysteine-rich domain"/>
    <property type="match status" value="1"/>
</dbReference>
<reference evidence="15" key="1">
    <citation type="submission" date="2013-06" db="EMBL/GenBank/DDBJ databases">
        <title>Reactivating head regrowth in a regeneration deficient planarian species.</title>
        <authorList>
            <person name="Liu S.-Y."/>
            <person name="Brandl H."/>
            <person name="Henry I."/>
            <person name="Rink J."/>
        </authorList>
    </citation>
    <scope>NUCLEOTIDE SEQUENCE</scope>
</reference>
<feature type="region of interest" description="Disordered" evidence="10">
    <location>
        <begin position="547"/>
        <end position="566"/>
    </location>
</feature>
<keyword evidence="12" id="KW-0732">Signal</keyword>
<evidence type="ECO:0000256" key="9">
    <source>
        <dbReference type="PROSITE-ProRule" id="PRU00090"/>
    </source>
</evidence>
<keyword evidence="4 11" id="KW-0812">Transmembrane</keyword>
<dbReference type="GO" id="GO:0060070">
    <property type="term" value="P:canonical Wnt signaling pathway"/>
    <property type="evidence" value="ECO:0007669"/>
    <property type="project" value="TreeGrafter"/>
</dbReference>
<evidence type="ECO:0000259" key="13">
    <source>
        <dbReference type="PROSITE" id="PS50038"/>
    </source>
</evidence>
<dbReference type="PANTHER" id="PTHR11309">
    <property type="entry name" value="FRIZZLED"/>
    <property type="match status" value="1"/>
</dbReference>
<dbReference type="GO" id="GO:0005615">
    <property type="term" value="C:extracellular space"/>
    <property type="evidence" value="ECO:0007669"/>
    <property type="project" value="TreeGrafter"/>
</dbReference>
<comment type="subcellular location">
    <subcellularLocation>
        <location evidence="1">Membrane</location>
        <topology evidence="1">Multi-pass membrane protein</topology>
    </subcellularLocation>
</comment>
<evidence type="ECO:0000256" key="2">
    <source>
        <dbReference type="ARBA" id="ARBA00008077"/>
    </source>
</evidence>
<keyword evidence="6 11" id="KW-0472">Membrane</keyword>
<dbReference type="GO" id="GO:0016020">
    <property type="term" value="C:membrane"/>
    <property type="evidence" value="ECO:0007669"/>
    <property type="project" value="UniProtKB-SubCell"/>
</dbReference>
<dbReference type="Gene3D" id="1.20.1070.10">
    <property type="entry name" value="Rhodopsin 7-helix transmembrane proteins"/>
    <property type="match status" value="1"/>
</dbReference>
<feature type="transmembrane region" description="Helical" evidence="11">
    <location>
        <begin position="349"/>
        <end position="369"/>
    </location>
</feature>
<dbReference type="GO" id="GO:0035567">
    <property type="term" value="P:non-canonical Wnt signaling pathway"/>
    <property type="evidence" value="ECO:0007669"/>
    <property type="project" value="TreeGrafter"/>
</dbReference>
<evidence type="ECO:0000256" key="4">
    <source>
        <dbReference type="ARBA" id="ARBA00022692"/>
    </source>
</evidence>
<dbReference type="PANTHER" id="PTHR11309:SF99">
    <property type="entry name" value="FRIZZLED-4"/>
    <property type="match status" value="1"/>
</dbReference>
<evidence type="ECO:0000256" key="12">
    <source>
        <dbReference type="SAM" id="SignalP"/>
    </source>
</evidence>
<dbReference type="PROSITE" id="PS50261">
    <property type="entry name" value="G_PROTEIN_RECEP_F2_4"/>
    <property type="match status" value="1"/>
</dbReference>
<feature type="transmembrane region" description="Helical" evidence="11">
    <location>
        <begin position="225"/>
        <end position="246"/>
    </location>
</feature>
<feature type="transmembrane region" description="Helical" evidence="11">
    <location>
        <begin position="258"/>
        <end position="278"/>
    </location>
</feature>
<dbReference type="GO" id="GO:0017147">
    <property type="term" value="F:Wnt-protein binding"/>
    <property type="evidence" value="ECO:0007669"/>
    <property type="project" value="TreeGrafter"/>
</dbReference>
<dbReference type="PROSITE" id="PS50038">
    <property type="entry name" value="FZ"/>
    <property type="match status" value="1"/>
</dbReference>
<dbReference type="SMART" id="SM00063">
    <property type="entry name" value="FRI"/>
    <property type="match status" value="1"/>
</dbReference>
<feature type="non-terminal residue" evidence="15">
    <location>
        <position position="1"/>
    </location>
</feature>
<feature type="disulfide bond" evidence="9">
    <location>
        <begin position="79"/>
        <end position="117"/>
    </location>
</feature>
<evidence type="ECO:0000256" key="3">
    <source>
        <dbReference type="ARBA" id="ARBA00022473"/>
    </source>
</evidence>
<comment type="caution">
    <text evidence="9">Lacks conserved residue(s) required for the propagation of feature annotation.</text>
</comment>
<proteinExistence type="evidence at transcript level"/>
<keyword evidence="8" id="KW-0675">Receptor</keyword>
<dbReference type="InterPro" id="IPR000539">
    <property type="entry name" value="Frizzled/Smoothened_7TM"/>
</dbReference>
<feature type="signal peptide" evidence="12">
    <location>
        <begin position="1"/>
        <end position="16"/>
    </location>
</feature>
<evidence type="ECO:0000256" key="6">
    <source>
        <dbReference type="ARBA" id="ARBA00023136"/>
    </source>
</evidence>
<feature type="transmembrane region" description="Helical" evidence="11">
    <location>
        <begin position="446"/>
        <end position="468"/>
    </location>
</feature>
<dbReference type="InterPro" id="IPR015526">
    <property type="entry name" value="Frizzled/SFRP"/>
</dbReference>
<evidence type="ECO:0000256" key="7">
    <source>
        <dbReference type="ARBA" id="ARBA00023157"/>
    </source>
</evidence>
<dbReference type="InterPro" id="IPR036790">
    <property type="entry name" value="Frizzled_dom_sf"/>
</dbReference>
<evidence type="ECO:0000259" key="14">
    <source>
        <dbReference type="PROSITE" id="PS50261"/>
    </source>
</evidence>
<feature type="transmembrane region" description="Helical" evidence="11">
    <location>
        <begin position="321"/>
        <end position="337"/>
    </location>
</feature>
<dbReference type="SUPFAM" id="SSF63501">
    <property type="entry name" value="Frizzled cysteine-rich domain"/>
    <property type="match status" value="1"/>
</dbReference>
<comment type="similarity">
    <text evidence="2">Belongs to the G-protein coupled receptor Fz/Smo family.</text>
</comment>
<dbReference type="Pfam" id="PF01534">
    <property type="entry name" value="Frizzled"/>
    <property type="match status" value="1"/>
</dbReference>
<evidence type="ECO:0000256" key="10">
    <source>
        <dbReference type="SAM" id="MobiDB-lite"/>
    </source>
</evidence>
<keyword evidence="5 11" id="KW-1133">Transmembrane helix</keyword>
<feature type="disulfide bond" evidence="9">
    <location>
        <begin position="106"/>
        <end position="147"/>
    </location>
</feature>
<name>T1D142_9PLAT</name>
<keyword evidence="3" id="KW-0217">Developmental protein</keyword>
<feature type="transmembrane region" description="Helical" evidence="11">
    <location>
        <begin position="488"/>
        <end position="511"/>
    </location>
</feature>
<accession>T1D142</accession>
<keyword evidence="7 9" id="KW-1015">Disulfide bond</keyword>
<feature type="chain" id="PRO_5004586624" evidence="12">
    <location>
        <begin position="17"/>
        <end position="566"/>
    </location>
</feature>
<dbReference type="SMART" id="SM01330">
    <property type="entry name" value="Frizzled"/>
    <property type="match status" value="1"/>
</dbReference>
<feature type="disulfide bond" evidence="9">
    <location>
        <begin position="42"/>
        <end position="88"/>
    </location>
</feature>
<organism evidence="15">
    <name type="scientific">Dendrocoelum lacteum</name>
    <dbReference type="NCBI Taxonomy" id="27895"/>
    <lineage>
        <taxon>Eukaryota</taxon>
        <taxon>Metazoa</taxon>
        <taxon>Spiralia</taxon>
        <taxon>Lophotrochozoa</taxon>
        <taxon>Platyhelminthes</taxon>
        <taxon>Rhabditophora</taxon>
        <taxon>Seriata</taxon>
        <taxon>Tricladida</taxon>
        <taxon>Continenticola</taxon>
        <taxon>Planarioidea</taxon>
        <taxon>Dendrocoelidae</taxon>
        <taxon>Dendrocoelum</taxon>
    </lineage>
</organism>
<evidence type="ECO:0000313" key="15">
    <source>
        <dbReference type="EMBL" id="JAA92614.1"/>
    </source>
</evidence>
<evidence type="ECO:0000256" key="1">
    <source>
        <dbReference type="ARBA" id="ARBA00004141"/>
    </source>
</evidence>
<dbReference type="InterPro" id="IPR020067">
    <property type="entry name" value="Frizzled_dom"/>
</dbReference>
<dbReference type="Pfam" id="PF01392">
    <property type="entry name" value="Fz"/>
    <property type="match status" value="1"/>
</dbReference>